<dbReference type="InterPro" id="IPR042203">
    <property type="entry name" value="Leu/Phe-tRNA_Trfase_C"/>
</dbReference>
<organism evidence="5 6">
    <name type="scientific">Persephonella hydrogeniphila</name>
    <dbReference type="NCBI Taxonomy" id="198703"/>
    <lineage>
        <taxon>Bacteria</taxon>
        <taxon>Pseudomonadati</taxon>
        <taxon>Aquificota</taxon>
        <taxon>Aquificia</taxon>
        <taxon>Aquificales</taxon>
        <taxon>Hydrogenothermaceae</taxon>
        <taxon>Persephonella</taxon>
    </lineage>
</organism>
<evidence type="ECO:0000256" key="2">
    <source>
        <dbReference type="ARBA" id="ARBA00022679"/>
    </source>
</evidence>
<dbReference type="EC" id="2.3.2.6" evidence="4"/>
<keyword evidence="1 4" id="KW-0963">Cytoplasm</keyword>
<comment type="function">
    <text evidence="4">Functions in the N-end rule pathway of protein degradation where it conjugates Leu, Phe and, less efficiently, Met from aminoacyl-tRNAs to the N-termini of proteins containing an N-terminal arginine or lysine.</text>
</comment>
<dbReference type="GO" id="GO:0030163">
    <property type="term" value="P:protein catabolic process"/>
    <property type="evidence" value="ECO:0007669"/>
    <property type="project" value="UniProtKB-UniRule"/>
</dbReference>
<evidence type="ECO:0000256" key="1">
    <source>
        <dbReference type="ARBA" id="ARBA00022490"/>
    </source>
</evidence>
<dbReference type="HAMAP" id="MF_00688">
    <property type="entry name" value="Leu_Phe_trans"/>
    <property type="match status" value="1"/>
</dbReference>
<dbReference type="Proteomes" id="UP000219036">
    <property type="component" value="Unassembled WGS sequence"/>
</dbReference>
<accession>A0A285NS26</accession>
<evidence type="ECO:0000256" key="3">
    <source>
        <dbReference type="ARBA" id="ARBA00023315"/>
    </source>
</evidence>
<dbReference type="RefSeq" id="WP_097001253.1">
    <property type="nucleotide sequence ID" value="NZ_OBEI01000016.1"/>
</dbReference>
<dbReference type="Gene3D" id="3.40.630.70">
    <property type="entry name" value="Leucyl/phenylalanyl-tRNA-protein transferase, C-terminal domain"/>
    <property type="match status" value="1"/>
</dbReference>
<dbReference type="PANTHER" id="PTHR30098">
    <property type="entry name" value="LEUCYL/PHENYLALANYL-TRNA--PROTEIN TRANSFERASE"/>
    <property type="match status" value="1"/>
</dbReference>
<keyword evidence="6" id="KW-1185">Reference proteome</keyword>
<dbReference type="GO" id="GO:0005737">
    <property type="term" value="C:cytoplasm"/>
    <property type="evidence" value="ECO:0007669"/>
    <property type="project" value="UniProtKB-SubCell"/>
</dbReference>
<dbReference type="AlphaFoldDB" id="A0A285NS26"/>
<evidence type="ECO:0000313" key="6">
    <source>
        <dbReference type="Proteomes" id="UP000219036"/>
    </source>
</evidence>
<dbReference type="EMBL" id="OBEI01000016">
    <property type="protein sequence ID" value="SNZ11767.1"/>
    <property type="molecule type" value="Genomic_DNA"/>
</dbReference>
<comment type="catalytic activity">
    <reaction evidence="4">
        <text>L-phenylalanyl-tRNA(Phe) + an N-terminal L-alpha-aminoacyl-[protein] = an N-terminal L-phenylalanyl-L-alpha-aminoacyl-[protein] + tRNA(Phe)</text>
        <dbReference type="Rhea" id="RHEA:43632"/>
        <dbReference type="Rhea" id="RHEA-COMP:9668"/>
        <dbReference type="Rhea" id="RHEA-COMP:9699"/>
        <dbReference type="Rhea" id="RHEA-COMP:10636"/>
        <dbReference type="Rhea" id="RHEA-COMP:10637"/>
        <dbReference type="ChEBI" id="CHEBI:78442"/>
        <dbReference type="ChEBI" id="CHEBI:78531"/>
        <dbReference type="ChEBI" id="CHEBI:78597"/>
        <dbReference type="ChEBI" id="CHEBI:83561"/>
        <dbReference type="EC" id="2.3.2.6"/>
    </reaction>
</comment>
<dbReference type="InterPro" id="IPR004616">
    <property type="entry name" value="Leu/Phe-tRNA_Trfase"/>
</dbReference>
<evidence type="ECO:0000313" key="5">
    <source>
        <dbReference type="EMBL" id="SNZ11767.1"/>
    </source>
</evidence>
<dbReference type="InterPro" id="IPR016181">
    <property type="entry name" value="Acyl_CoA_acyltransferase"/>
</dbReference>
<comment type="similarity">
    <text evidence="4">Belongs to the L/F-transferase family.</text>
</comment>
<keyword evidence="3 4" id="KW-0012">Acyltransferase</keyword>
<dbReference type="FunFam" id="3.40.630.70:FF:000001">
    <property type="entry name" value="Leucyl/phenylalanyl-tRNA--protein transferase"/>
    <property type="match status" value="1"/>
</dbReference>
<dbReference type="NCBIfam" id="TIGR00667">
    <property type="entry name" value="aat"/>
    <property type="match status" value="1"/>
</dbReference>
<reference evidence="6" key="1">
    <citation type="submission" date="2017-09" db="EMBL/GenBank/DDBJ databases">
        <authorList>
            <person name="Varghese N."/>
            <person name="Submissions S."/>
        </authorList>
    </citation>
    <scope>NUCLEOTIDE SEQUENCE [LARGE SCALE GENOMIC DNA]</scope>
    <source>
        <strain evidence="6">DSM 15103</strain>
    </source>
</reference>
<dbReference type="GO" id="GO:0008914">
    <property type="term" value="F:leucyl-tRNA--protein transferase activity"/>
    <property type="evidence" value="ECO:0007669"/>
    <property type="project" value="UniProtKB-UniRule"/>
</dbReference>
<comment type="catalytic activity">
    <reaction evidence="4">
        <text>N-terminal L-lysyl-[protein] + L-leucyl-tRNA(Leu) = N-terminal L-leucyl-L-lysyl-[protein] + tRNA(Leu) + H(+)</text>
        <dbReference type="Rhea" id="RHEA:12340"/>
        <dbReference type="Rhea" id="RHEA-COMP:9613"/>
        <dbReference type="Rhea" id="RHEA-COMP:9622"/>
        <dbReference type="Rhea" id="RHEA-COMP:12670"/>
        <dbReference type="Rhea" id="RHEA-COMP:12671"/>
        <dbReference type="ChEBI" id="CHEBI:15378"/>
        <dbReference type="ChEBI" id="CHEBI:65249"/>
        <dbReference type="ChEBI" id="CHEBI:78442"/>
        <dbReference type="ChEBI" id="CHEBI:78494"/>
        <dbReference type="ChEBI" id="CHEBI:133043"/>
        <dbReference type="EC" id="2.3.2.6"/>
    </reaction>
</comment>
<sequence length="226" mass="25774">MVWLDKDDIWFPDPYTAPGDYPVAVGGDLSPERLLFAYSLGIFPWYSEGEPILWWSLDPRMVLFPKNLRISRSLKKVLRNKGFKVSFDGDFVSVIKNCATVRRKGQTGTWLTPEMIEAYVELHRLGYAHSVEVYLKGELVGGLYGVSLGGVFFGESMFHKVSDASKVAFVHLVKRLEKWGFDMVDCQQSTPHMARLGAVEIPRRKFLDILQKSLKKRTLKGNWGKL</sequence>
<dbReference type="InterPro" id="IPR042221">
    <property type="entry name" value="Leu/Phe-tRNA_Trfase_N"/>
</dbReference>
<dbReference type="Gene3D" id="3.30.70.3550">
    <property type="entry name" value="Leucyl/phenylalanyl-tRNA-protein transferase, N-terminal domain"/>
    <property type="match status" value="1"/>
</dbReference>
<proteinExistence type="inferred from homology"/>
<evidence type="ECO:0000256" key="4">
    <source>
        <dbReference type="HAMAP-Rule" id="MF_00688"/>
    </source>
</evidence>
<dbReference type="SUPFAM" id="SSF55729">
    <property type="entry name" value="Acyl-CoA N-acyltransferases (Nat)"/>
    <property type="match status" value="1"/>
</dbReference>
<gene>
    <name evidence="4" type="primary">aat</name>
    <name evidence="5" type="ORF">SAMN06265182_2117</name>
</gene>
<dbReference type="Pfam" id="PF03588">
    <property type="entry name" value="Leu_Phe_trans"/>
    <property type="match status" value="1"/>
</dbReference>
<name>A0A285NS26_9AQUI</name>
<protein>
    <recommendedName>
        <fullName evidence="4">Leucyl/phenylalanyl-tRNA--protein transferase</fullName>
        <ecNumber evidence="4">2.3.2.6</ecNumber>
    </recommendedName>
    <alternativeName>
        <fullName evidence="4">L/F-transferase</fullName>
    </alternativeName>
    <alternativeName>
        <fullName evidence="4">Leucyltransferase</fullName>
    </alternativeName>
    <alternativeName>
        <fullName evidence="4">Phenyalanyltransferase</fullName>
    </alternativeName>
</protein>
<dbReference type="OrthoDB" id="9790282at2"/>
<keyword evidence="2 4" id="KW-0808">Transferase</keyword>
<comment type="subcellular location">
    <subcellularLocation>
        <location evidence="4">Cytoplasm</location>
    </subcellularLocation>
</comment>
<comment type="catalytic activity">
    <reaction evidence="4">
        <text>N-terminal L-arginyl-[protein] + L-leucyl-tRNA(Leu) = N-terminal L-leucyl-L-arginyl-[protein] + tRNA(Leu) + H(+)</text>
        <dbReference type="Rhea" id="RHEA:50416"/>
        <dbReference type="Rhea" id="RHEA-COMP:9613"/>
        <dbReference type="Rhea" id="RHEA-COMP:9622"/>
        <dbReference type="Rhea" id="RHEA-COMP:12672"/>
        <dbReference type="Rhea" id="RHEA-COMP:12673"/>
        <dbReference type="ChEBI" id="CHEBI:15378"/>
        <dbReference type="ChEBI" id="CHEBI:64719"/>
        <dbReference type="ChEBI" id="CHEBI:78442"/>
        <dbReference type="ChEBI" id="CHEBI:78494"/>
        <dbReference type="ChEBI" id="CHEBI:133044"/>
        <dbReference type="EC" id="2.3.2.6"/>
    </reaction>
</comment>
<dbReference type="PANTHER" id="PTHR30098:SF2">
    <property type="entry name" value="LEUCYL_PHENYLALANYL-TRNA--PROTEIN TRANSFERASE"/>
    <property type="match status" value="1"/>
</dbReference>